<dbReference type="KEGG" id="mcab:HXZ27_14955"/>
<dbReference type="Gene3D" id="3.40.50.12230">
    <property type="match status" value="1"/>
</dbReference>
<dbReference type="Pfam" id="PF02801">
    <property type="entry name" value="Ketoacyl-synt_C"/>
    <property type="match status" value="2"/>
</dbReference>
<dbReference type="InterPro" id="IPR042104">
    <property type="entry name" value="PKS_dehydratase_sf"/>
</dbReference>
<feature type="compositionally biased region" description="Low complexity" evidence="5">
    <location>
        <begin position="2092"/>
        <end position="2112"/>
    </location>
</feature>
<dbReference type="PROSITE" id="PS52019">
    <property type="entry name" value="PKS_MFAS_DH"/>
    <property type="match status" value="1"/>
</dbReference>
<dbReference type="Pfam" id="PF14765">
    <property type="entry name" value="PS-DH"/>
    <property type="match status" value="1"/>
</dbReference>
<dbReference type="InterPro" id="IPR050091">
    <property type="entry name" value="PKS_NRPS_Biosynth_Enz"/>
</dbReference>
<dbReference type="InterPro" id="IPR016035">
    <property type="entry name" value="Acyl_Trfase/lysoPLipase"/>
</dbReference>
<dbReference type="SUPFAM" id="SSF55048">
    <property type="entry name" value="Probable ACP-binding domain of malonyl-CoA ACP transacylase"/>
    <property type="match status" value="1"/>
</dbReference>
<name>A0A7H8XM94_9ACTN</name>
<dbReference type="InterPro" id="IPR009081">
    <property type="entry name" value="PP-bd_ACP"/>
</dbReference>
<evidence type="ECO:0000256" key="3">
    <source>
        <dbReference type="ARBA" id="ARBA00022679"/>
    </source>
</evidence>
<dbReference type="InterPro" id="IPR036736">
    <property type="entry name" value="ACP-like_sf"/>
</dbReference>
<dbReference type="InterPro" id="IPR049551">
    <property type="entry name" value="PKS_DH_C"/>
</dbReference>
<dbReference type="PANTHER" id="PTHR43775">
    <property type="entry name" value="FATTY ACID SYNTHASE"/>
    <property type="match status" value="1"/>
</dbReference>
<dbReference type="InterPro" id="IPR049900">
    <property type="entry name" value="PKS_mFAS_DH"/>
</dbReference>
<dbReference type="InterPro" id="IPR020841">
    <property type="entry name" value="PKS_Beta-ketoAc_synthase_dom"/>
</dbReference>
<dbReference type="Pfam" id="PF16197">
    <property type="entry name" value="KAsynt_C_assoc"/>
    <property type="match status" value="2"/>
</dbReference>
<organism evidence="9 10">
    <name type="scientific">Micromonospora carbonacea</name>
    <dbReference type="NCBI Taxonomy" id="47853"/>
    <lineage>
        <taxon>Bacteria</taxon>
        <taxon>Bacillati</taxon>
        <taxon>Actinomycetota</taxon>
        <taxon>Actinomycetes</taxon>
        <taxon>Micromonosporales</taxon>
        <taxon>Micromonosporaceae</taxon>
        <taxon>Micromonospora</taxon>
    </lineage>
</organism>
<keyword evidence="3" id="KW-0808">Transferase</keyword>
<dbReference type="Gene3D" id="3.30.300.30">
    <property type="match status" value="1"/>
</dbReference>
<feature type="compositionally biased region" description="Basic and acidic residues" evidence="5">
    <location>
        <begin position="3130"/>
        <end position="3139"/>
    </location>
</feature>
<dbReference type="InterPro" id="IPR016039">
    <property type="entry name" value="Thiolase-like"/>
</dbReference>
<dbReference type="PROSITE" id="PS50075">
    <property type="entry name" value="CARRIER"/>
    <property type="match status" value="2"/>
</dbReference>
<dbReference type="InterPro" id="IPR001227">
    <property type="entry name" value="Ac_transferase_dom_sf"/>
</dbReference>
<dbReference type="Pfam" id="PF00551">
    <property type="entry name" value="Formyl_trans_N"/>
    <property type="match status" value="1"/>
</dbReference>
<dbReference type="GO" id="GO:0006633">
    <property type="term" value="P:fatty acid biosynthetic process"/>
    <property type="evidence" value="ECO:0007669"/>
    <property type="project" value="InterPro"/>
</dbReference>
<dbReference type="SUPFAM" id="SSF56801">
    <property type="entry name" value="Acetyl-CoA synthetase-like"/>
    <property type="match status" value="1"/>
</dbReference>
<dbReference type="InterPro" id="IPR020806">
    <property type="entry name" value="PKS_PP-bd"/>
</dbReference>
<dbReference type="Gene3D" id="3.40.47.10">
    <property type="match status" value="2"/>
</dbReference>
<dbReference type="PROSITE" id="PS00455">
    <property type="entry name" value="AMP_BINDING"/>
    <property type="match status" value="1"/>
</dbReference>
<evidence type="ECO:0000259" key="8">
    <source>
        <dbReference type="PROSITE" id="PS52019"/>
    </source>
</evidence>
<dbReference type="SUPFAM" id="SSF53901">
    <property type="entry name" value="Thiolase-like"/>
    <property type="match status" value="2"/>
</dbReference>
<dbReference type="InterPro" id="IPR020845">
    <property type="entry name" value="AMP-binding_CS"/>
</dbReference>
<keyword evidence="2" id="KW-0597">Phosphoprotein</keyword>
<dbReference type="SMART" id="SM00827">
    <property type="entry name" value="PKS_AT"/>
    <property type="match status" value="1"/>
</dbReference>
<dbReference type="InterPro" id="IPR000873">
    <property type="entry name" value="AMP-dep_synth/lig_dom"/>
</dbReference>
<evidence type="ECO:0000256" key="5">
    <source>
        <dbReference type="SAM" id="MobiDB-lite"/>
    </source>
</evidence>
<dbReference type="GO" id="GO:0005886">
    <property type="term" value="C:plasma membrane"/>
    <property type="evidence" value="ECO:0007669"/>
    <property type="project" value="TreeGrafter"/>
</dbReference>
<dbReference type="InterPro" id="IPR018201">
    <property type="entry name" value="Ketoacyl_synth_AS"/>
</dbReference>
<dbReference type="InterPro" id="IPR036477">
    <property type="entry name" value="Formyl_transf_N_sf"/>
</dbReference>
<dbReference type="EMBL" id="CP058322">
    <property type="protein sequence ID" value="QLD25349.1"/>
    <property type="molecule type" value="Genomic_DNA"/>
</dbReference>
<dbReference type="Proteomes" id="UP000509335">
    <property type="component" value="Chromosome"/>
</dbReference>
<dbReference type="SUPFAM" id="SSF47336">
    <property type="entry name" value="ACP-like"/>
    <property type="match status" value="2"/>
</dbReference>
<gene>
    <name evidence="9" type="ORF">HXZ27_14955</name>
</gene>
<dbReference type="CDD" id="cd00833">
    <property type="entry name" value="PKS"/>
    <property type="match status" value="2"/>
</dbReference>
<dbReference type="Pfam" id="PF00109">
    <property type="entry name" value="ketoacyl-synt"/>
    <property type="match status" value="2"/>
</dbReference>
<dbReference type="Pfam" id="PF00550">
    <property type="entry name" value="PP-binding"/>
    <property type="match status" value="2"/>
</dbReference>
<feature type="domain" description="Ketosynthase family 3 (KS3)" evidence="7">
    <location>
        <begin position="1265"/>
        <end position="1676"/>
    </location>
</feature>
<dbReference type="InterPro" id="IPR016036">
    <property type="entry name" value="Malonyl_transacylase_ACP-bd"/>
</dbReference>
<feature type="region of interest" description="Disordered" evidence="5">
    <location>
        <begin position="1195"/>
        <end position="1256"/>
    </location>
</feature>
<feature type="compositionally biased region" description="Pro residues" evidence="5">
    <location>
        <begin position="2232"/>
        <end position="2244"/>
    </location>
</feature>
<dbReference type="InterPro" id="IPR014031">
    <property type="entry name" value="Ketoacyl_synth_C"/>
</dbReference>
<dbReference type="GO" id="GO:0031177">
    <property type="term" value="F:phosphopantetheine binding"/>
    <property type="evidence" value="ECO:0007669"/>
    <property type="project" value="InterPro"/>
</dbReference>
<dbReference type="InterPro" id="IPR010071">
    <property type="entry name" value="AA_adenyl_dom"/>
</dbReference>
<feature type="active site" description="Proton acceptor; for dehydratase activity" evidence="4">
    <location>
        <position position="1852"/>
    </location>
</feature>
<feature type="active site" description="Proton donor; for dehydratase activity" evidence="4">
    <location>
        <position position="1994"/>
    </location>
</feature>
<proteinExistence type="predicted"/>
<accession>A0A7H8XM94</accession>
<evidence type="ECO:0000259" key="6">
    <source>
        <dbReference type="PROSITE" id="PS50075"/>
    </source>
</evidence>
<dbReference type="GO" id="GO:0004312">
    <property type="term" value="F:fatty acid synthase activity"/>
    <property type="evidence" value="ECO:0007669"/>
    <property type="project" value="TreeGrafter"/>
</dbReference>
<protein>
    <submittedName>
        <fullName evidence="9">Amino acid adenylation domain-containing protein</fullName>
    </submittedName>
</protein>
<dbReference type="Gene3D" id="3.40.50.980">
    <property type="match status" value="2"/>
</dbReference>
<feature type="region of interest" description="Disordered" evidence="5">
    <location>
        <begin position="2064"/>
        <end position="2125"/>
    </location>
</feature>
<feature type="compositionally biased region" description="Pro residues" evidence="5">
    <location>
        <begin position="2214"/>
        <end position="2224"/>
    </location>
</feature>
<feature type="region of interest" description="N-terminal hotdog fold" evidence="4">
    <location>
        <begin position="1821"/>
        <end position="1928"/>
    </location>
</feature>
<dbReference type="Gene3D" id="1.10.1200.10">
    <property type="entry name" value="ACP-like"/>
    <property type="match status" value="2"/>
</dbReference>
<dbReference type="PANTHER" id="PTHR43775:SF37">
    <property type="entry name" value="SI:DKEY-61P9.11"/>
    <property type="match status" value="1"/>
</dbReference>
<evidence type="ECO:0000313" key="10">
    <source>
        <dbReference type="Proteomes" id="UP000509335"/>
    </source>
</evidence>
<feature type="domain" description="Carrier" evidence="6">
    <location>
        <begin position="2124"/>
        <end position="2201"/>
    </location>
</feature>
<dbReference type="Gene3D" id="3.40.366.10">
    <property type="entry name" value="Malonyl-Coenzyme A Acyl Carrier Protein, domain 2"/>
    <property type="match status" value="1"/>
</dbReference>
<feature type="region of interest" description="Disordered" evidence="5">
    <location>
        <begin position="527"/>
        <end position="557"/>
    </location>
</feature>
<feature type="compositionally biased region" description="Basic and acidic residues" evidence="5">
    <location>
        <begin position="1235"/>
        <end position="1253"/>
    </location>
</feature>
<dbReference type="SMART" id="SM00825">
    <property type="entry name" value="PKS_KS"/>
    <property type="match status" value="2"/>
</dbReference>
<feature type="region of interest" description="C-terminal hotdog fold" evidence="4">
    <location>
        <begin position="1938"/>
        <end position="2075"/>
    </location>
</feature>
<dbReference type="InterPro" id="IPR014043">
    <property type="entry name" value="Acyl_transferase_dom"/>
</dbReference>
<evidence type="ECO:0000259" key="7">
    <source>
        <dbReference type="PROSITE" id="PS52004"/>
    </source>
</evidence>
<dbReference type="FunFam" id="3.40.47.10:FF:000019">
    <property type="entry name" value="Polyketide synthase type I"/>
    <property type="match status" value="1"/>
</dbReference>
<keyword evidence="1" id="KW-0596">Phosphopantetheine</keyword>
<dbReference type="PROSITE" id="PS00606">
    <property type="entry name" value="KS3_1"/>
    <property type="match status" value="1"/>
</dbReference>
<feature type="region of interest" description="Disordered" evidence="5">
    <location>
        <begin position="3130"/>
        <end position="3170"/>
    </location>
</feature>
<dbReference type="InterPro" id="IPR032821">
    <property type="entry name" value="PKS_assoc"/>
</dbReference>
<dbReference type="Gene3D" id="3.30.70.3290">
    <property type="match status" value="2"/>
</dbReference>
<dbReference type="SUPFAM" id="SSF52151">
    <property type="entry name" value="FabD/lysophospholipase-like"/>
    <property type="match status" value="1"/>
</dbReference>
<feature type="region of interest" description="Disordered" evidence="5">
    <location>
        <begin position="2211"/>
        <end position="2245"/>
    </location>
</feature>
<dbReference type="NCBIfam" id="TIGR01733">
    <property type="entry name" value="AA-adenyl-dom"/>
    <property type="match status" value="1"/>
</dbReference>
<evidence type="ECO:0000313" key="9">
    <source>
        <dbReference type="EMBL" id="QLD25349.1"/>
    </source>
</evidence>
<dbReference type="SMART" id="SM00823">
    <property type="entry name" value="PKS_PP"/>
    <property type="match status" value="2"/>
</dbReference>
<dbReference type="Pfam" id="PF00698">
    <property type="entry name" value="Acyl_transf_1"/>
    <property type="match status" value="1"/>
</dbReference>
<dbReference type="SUPFAM" id="SSF53328">
    <property type="entry name" value="Formyltransferase"/>
    <property type="match status" value="1"/>
</dbReference>
<feature type="domain" description="Carrier" evidence="6">
    <location>
        <begin position="1083"/>
        <end position="1158"/>
    </location>
</feature>
<dbReference type="InterPro" id="IPR014030">
    <property type="entry name" value="Ketoacyl_synth_N"/>
</dbReference>
<feature type="domain" description="Ketosynthase family 3 (KS3)" evidence="7">
    <location>
        <begin position="2268"/>
        <end position="2689"/>
    </location>
</feature>
<evidence type="ECO:0000256" key="2">
    <source>
        <dbReference type="ARBA" id="ARBA00022553"/>
    </source>
</evidence>
<evidence type="ECO:0000256" key="4">
    <source>
        <dbReference type="PROSITE-ProRule" id="PRU01363"/>
    </source>
</evidence>
<feature type="domain" description="PKS/mFAS DH" evidence="8">
    <location>
        <begin position="1821"/>
        <end position="2075"/>
    </location>
</feature>
<dbReference type="InterPro" id="IPR045851">
    <property type="entry name" value="AMP-bd_C_sf"/>
</dbReference>
<dbReference type="Gene3D" id="2.30.38.10">
    <property type="entry name" value="Luciferase, Domain 3"/>
    <property type="match status" value="1"/>
</dbReference>
<dbReference type="Pfam" id="PF13193">
    <property type="entry name" value="AMP-binding_C"/>
    <property type="match status" value="1"/>
</dbReference>
<dbReference type="Gene3D" id="3.10.129.110">
    <property type="entry name" value="Polyketide synthase dehydratase"/>
    <property type="match status" value="1"/>
</dbReference>
<dbReference type="InterPro" id="IPR002376">
    <property type="entry name" value="Formyl_transf_N"/>
</dbReference>
<reference evidence="9 10" key="1">
    <citation type="submission" date="2020-07" db="EMBL/GenBank/DDBJ databases">
        <title>A bifunctional nitrone conjugated secondary metabolite targeting the ribosome.</title>
        <authorList>
            <person name="Limbrick E.M."/>
            <person name="Graf M."/>
            <person name="Derewacz D.K."/>
            <person name="Nguyen F."/>
            <person name="Spraggins J.M."/>
            <person name="Wieland M."/>
            <person name="Ynigez-Gutierrez A.E."/>
            <person name="Reisman B.J."/>
            <person name="Zinshteyn B."/>
            <person name="McCulloch K."/>
            <person name="Iverson T.M."/>
            <person name="Green R."/>
            <person name="Wilson D.N."/>
            <person name="Bachmann B.O."/>
        </authorList>
    </citation>
    <scope>NUCLEOTIDE SEQUENCE [LARGE SCALE GENOMIC DNA]</scope>
    <source>
        <strain evidence="10">aurantiaca</strain>
    </source>
</reference>
<sequence>MTAVVNCFLIGGTRVLARCADQLVAAGVRVEGVFTDDPAAAWAAEHGVPVLDPRADLVAALTDTPVDYLFSIVNFRILPGAVLELPRVAAVNFHDGPLPRYGGSNVAAWALYEGASRHAATWHRMTERVDAGSVLLERWFPIRTHSTALSLTYETAEVGIALFADLVPHVAAGTLPEPVDTSGRERRFYLQSDRIAAGGLIHAGTTAAEAERISKALDYGTFPNPLGVPTLVTAQGAVFTRQVRRIPREDPLPETVATAVTDSALTLSAPDADLLLSDFVAVDGSALSARAAAQRLGIAPGRPLPAAPPERLAAIAGAQAPLRRHEPWWKARLADLRPAPLPAADFSAAAAHYGRYELAYLPRTRAETVSVVRAFLAVLAERMEAPTFDFAWSPPSARALAEATCGLAAARVPVRFDAADAEALADRLDEAAARHGYATDLEVRLGLAYRPPGSDGPTFTRVMVLERDPDEEAATDPDTEIALLCLHDGPPIVFVRETAMAADDALDFAERVEDIALGAMLPGAAGPAAPRAAAPVSPAPEPAAGATPAPAAPAPAAASGSAAVDNVASDAAGAEPTSTGPTVLDLVAATVAARPHAVAVRAGDRSIDYATLDAWADAVAAHLYDQGIEAGSVVGLLTERGPDLVPAMLGILRAGAAFLPLDPNYPVERLRRYVEVAQCDLILADAPSRAFGETVGTVLPIPGPDASALAVPPTVTGADLAYVLFTSGSTGEPKGVEIGHAALANFLTGIGGRLGSSAADVMLAHTTVAFDISLLELLLPLTVGGTVALASRAVARDPHRLADLIGEVTVAQATPSMWRLLLETGWTPGPGLTVLSGGEALAPAVAERLHATSRALWNLYGPTEATIWASAHRVDAVGSYLPLGEPLPNLDLHVLDAELNPVAPGGAGELHLSGVGLARGYANRPDRTAEVFLTHPATGLRLYRTGDTVRLHTDGTIEWLGRADSQVKVRGNRIEPAEIERVLGGYDGVTAAAVIAVPFEGRGEPRLTAYLVADRTLVKADLDEFVGQRLPEYMVPDAYVRLDAMPLTDNGKIARSRLPQPSRDTIIRTGVPSVAAVEQPTAESTEPPAQRIARIFATVLGHDVFLATDNFFDLGGDSANVTIAAAALTEEFGVEVTPPAVFATGTPQRLAELLQPGAAPADRPRTGTGTVRSGAGKTPEQAVVAAAEAVVAAEAGAATDPAEQPATGAPAADRPEPARPRPPAAPPAAPAAGDTRADQGRARAGHDTARAGHGDVPADAPADHGDALAVIGMACRFPGAATPDEFWVNLAGGVTSVGDAPAGHRGWAHLWTDADEVPTGWVDRVEYFDAARFHLTDREARRLDPLQRILLSVTDEALESCGHDAASLGTATGVFVGTIASDFPELVAGSIGPGDPHVATGTAVSMVANRLSHAFNWTGPSFAVDTACSSSLVALHQAAMYLRTGEIDAAVVGAANLVLTPTKTRSFLRNGMLSPNGVCRTFDDDADGYVRGEGAGVLVLKRLADAQRDGDPVLALVRGAAVNHTGAAGFLTAPSSTAQEAVIRTAMRRAGVDADGVGYVEAHGTGTQLGDLIELEALRAALGGSGRATVAVGSVKTNIGHLEPAAGIAGLIKTILALQAERIPPSANLTFPNRGFRFEDSPLFVPDRLVPWTGPRVAGVSSFGFGGVNAHAVLAAAPRPAPAPVDAGPGLLTLSADSAEGLRTLAGRLVLLLRSPYCPPLAWLCVASRQRPAATHRLACVVDTVEQLDDKLMLFLARAEGTRNLHVGVVDPAATGGTIAPPGVDRDALDAAARRFVAGDTLPATERAPVRFPTAPHEEKHLWLEPVPAQLTAAPPRPRGWTWSEHPEAGEHVVLGNPTLPGSGYPGKVAEVVGRAAYALRDLTFRATVQPPATLTAERTGDRITFRDGTSGVVADLELTEPTPADPALTPPASAVGFTPVGLDEMYRDFDRNGLRYGPGFRCVRSLSTAYGQALGALRADGDPTGAVDARLLDGAFQVALAACGAQGLYVPFTIARLTVHAPLPAAVRVYARRDRGSAPDAGLLTASLVVLDGDRPVLTAEGITWRRISPAPPPGQPGSAGAQDRARHDGAATATTAAGNGRAPAAPAHPAVPSGHHRANGSAASASLGPALARWIAEGLETDVESLELDRPLEAQGLDSMLAVSLAQDIRARLGVDIPVTLLLEVGTVENLVTELRDTYGVTAVPGAEAAPAAPPTVAPPAEAPAGGSPTPAPTPAAAPPPAVAAAPAAPVAPAAVAPAARQATDRHDMAIVGFDGVFPNAGSPDELWEVVTRGEDCLREVPKSRWDIDDYYSEDAEPGTVYLRRAGFVDELTGFDAAFFRISPAEAQWIDPQQRHLIQSAWRALEDAGLSGRAADRSTGVFVGASYQHYRDMVVGDVVQTAAGLGNHNAILANRVSYFLDLSGPSMTIDTLCSSSLVALHTAVRSIRSGECDQAIVAGVHLAMSPQYFQLGSRLRSFSPTGASRAFDAAADGFVPGEGVVTVVIKPLADAVRDGDRIRGVIRGTAVNHGGRTSGLTVPSSSAQRDVILAALRDAGVGPDGIGLVEAHGTGTSLGDPIEVEGLTRAWREFTSRTQFCAIGSVKSNIGHLEPAAGLAGVVKVLLAFERELIPPTLHVNRPNDHIRFEESPFFVADQALPWPWVAGSPRRGAVSAFGMGGVNAHVILEEPPVVALREAIAQESFVVRVSASGEEGVRRLAGDYARALSSVSDVGGLGDFGFTANVGRASHRFRVAVSGVDGVGVVEGLSAVAAGGRPVGRLVNAAPVSVFMFSGQGSQYAGMARGLYGVEPVFRSALDECAELVSSLGVPLLDLLFGGRGEELVETRFAQVGIVAVQVGLVRLLESWGIRPGLVVGHSVGELSAAWAAGVFGLGDVLGLAVVRGSLMQGQRSGGAMAAVFAEAAEVVGSVVGSYPGLEVAASNGPRSVTVSGPAEVVDAFCVNSGLRCQRLVVSHAFHSEAMAGAVEPFAEAVSRVAVSAPRVGFASSITGGWHDAESVADAGLWGVGIRRPVLFGEALGLVGAAGGGVFWDIGAHPVLAGLGKQVLPDPGLVWLSTLRRDRSDQAQLHAAVAEFYSRGLGEVDWAGVHTGKGHRTTTIPTYPFERRELSAPRVHETAAAHRRRPEAQVSVPTAGDEAGGHPLFDRHYEH</sequence>
<evidence type="ECO:0000256" key="1">
    <source>
        <dbReference type="ARBA" id="ARBA00022450"/>
    </source>
</evidence>
<dbReference type="GO" id="GO:0005737">
    <property type="term" value="C:cytoplasm"/>
    <property type="evidence" value="ECO:0007669"/>
    <property type="project" value="TreeGrafter"/>
</dbReference>
<dbReference type="GO" id="GO:0071770">
    <property type="term" value="P:DIM/DIP cell wall layer assembly"/>
    <property type="evidence" value="ECO:0007669"/>
    <property type="project" value="TreeGrafter"/>
</dbReference>
<dbReference type="PROSITE" id="PS52004">
    <property type="entry name" value="KS3_2"/>
    <property type="match status" value="2"/>
</dbReference>
<feature type="compositionally biased region" description="Pro residues" evidence="5">
    <location>
        <begin position="1220"/>
        <end position="1229"/>
    </location>
</feature>
<dbReference type="Pfam" id="PF00501">
    <property type="entry name" value="AMP-binding"/>
    <property type="match status" value="1"/>
</dbReference>
<feature type="region of interest" description="Disordered" evidence="5">
    <location>
        <begin position="1156"/>
        <end position="1180"/>
    </location>
</feature>
<dbReference type="InterPro" id="IPR025110">
    <property type="entry name" value="AMP-bd_C"/>
</dbReference>
<dbReference type="GO" id="GO:0004315">
    <property type="term" value="F:3-oxoacyl-[acyl-carrier-protein] synthase activity"/>
    <property type="evidence" value="ECO:0007669"/>
    <property type="project" value="InterPro"/>
</dbReference>